<feature type="domain" description="G-protein coupled receptors family 1 profile" evidence="11">
    <location>
        <begin position="38"/>
        <end position="398"/>
    </location>
</feature>
<comment type="caution">
    <text evidence="12">The sequence shown here is derived from an EMBL/GenBank/DDBJ whole genome shotgun (WGS) entry which is preliminary data.</text>
</comment>
<keyword evidence="4 8" id="KW-0297">G-protein coupled receptor</keyword>
<dbReference type="Proteomes" id="UP001217089">
    <property type="component" value="Unassembled WGS sequence"/>
</dbReference>
<keyword evidence="2 8" id="KW-0812">Transmembrane</keyword>
<evidence type="ECO:0000256" key="6">
    <source>
        <dbReference type="ARBA" id="ARBA00023170"/>
    </source>
</evidence>
<keyword evidence="7 8" id="KW-0807">Transducer</keyword>
<organism evidence="12 13">
    <name type="scientific">Tegillarca granosa</name>
    <name type="common">Malaysian cockle</name>
    <name type="synonym">Anadara granosa</name>
    <dbReference type="NCBI Taxonomy" id="220873"/>
    <lineage>
        <taxon>Eukaryota</taxon>
        <taxon>Metazoa</taxon>
        <taxon>Spiralia</taxon>
        <taxon>Lophotrochozoa</taxon>
        <taxon>Mollusca</taxon>
        <taxon>Bivalvia</taxon>
        <taxon>Autobranchia</taxon>
        <taxon>Pteriomorphia</taxon>
        <taxon>Arcoida</taxon>
        <taxon>Arcoidea</taxon>
        <taxon>Arcidae</taxon>
        <taxon>Tegillarca</taxon>
    </lineage>
</organism>
<proteinExistence type="inferred from homology"/>
<evidence type="ECO:0000256" key="3">
    <source>
        <dbReference type="ARBA" id="ARBA00022989"/>
    </source>
</evidence>
<keyword evidence="3 10" id="KW-1133">Transmembrane helix</keyword>
<evidence type="ECO:0000256" key="2">
    <source>
        <dbReference type="ARBA" id="ARBA00022692"/>
    </source>
</evidence>
<evidence type="ECO:0000256" key="9">
    <source>
        <dbReference type="SAM" id="MobiDB-lite"/>
    </source>
</evidence>
<evidence type="ECO:0000259" key="11">
    <source>
        <dbReference type="PROSITE" id="PS50262"/>
    </source>
</evidence>
<protein>
    <recommendedName>
        <fullName evidence="11">G-protein coupled receptors family 1 profile domain-containing protein</fullName>
    </recommendedName>
</protein>
<feature type="transmembrane region" description="Helical" evidence="10">
    <location>
        <begin position="137"/>
        <end position="159"/>
    </location>
</feature>
<evidence type="ECO:0000313" key="12">
    <source>
        <dbReference type="EMBL" id="KAJ8321352.1"/>
    </source>
</evidence>
<evidence type="ECO:0000256" key="1">
    <source>
        <dbReference type="ARBA" id="ARBA00004141"/>
    </source>
</evidence>
<feature type="transmembrane region" description="Helical" evidence="10">
    <location>
        <begin position="58"/>
        <end position="78"/>
    </location>
</feature>
<feature type="compositionally biased region" description="Basic and acidic residues" evidence="9">
    <location>
        <begin position="241"/>
        <end position="271"/>
    </location>
</feature>
<reference evidence="12 13" key="1">
    <citation type="submission" date="2022-12" db="EMBL/GenBank/DDBJ databases">
        <title>Chromosome-level genome of Tegillarca granosa.</title>
        <authorList>
            <person name="Kim J."/>
        </authorList>
    </citation>
    <scope>NUCLEOTIDE SEQUENCE [LARGE SCALE GENOMIC DNA]</scope>
    <source>
        <strain evidence="12">Teg-2019</strain>
        <tissue evidence="12">Adductor muscle</tissue>
    </source>
</reference>
<accession>A0ABQ9FVR3</accession>
<evidence type="ECO:0000256" key="4">
    <source>
        <dbReference type="ARBA" id="ARBA00023040"/>
    </source>
</evidence>
<dbReference type="CDD" id="cd00637">
    <property type="entry name" value="7tm_classA_rhodopsin-like"/>
    <property type="match status" value="1"/>
</dbReference>
<evidence type="ECO:0000256" key="10">
    <source>
        <dbReference type="SAM" id="Phobius"/>
    </source>
</evidence>
<evidence type="ECO:0000313" key="13">
    <source>
        <dbReference type="Proteomes" id="UP001217089"/>
    </source>
</evidence>
<gene>
    <name evidence="12" type="ORF">KUTeg_001093</name>
</gene>
<dbReference type="EMBL" id="JARBDR010000102">
    <property type="protein sequence ID" value="KAJ8321352.1"/>
    <property type="molecule type" value="Genomic_DNA"/>
</dbReference>
<name>A0ABQ9FVR3_TEGGR</name>
<evidence type="ECO:0000256" key="7">
    <source>
        <dbReference type="ARBA" id="ARBA00023224"/>
    </source>
</evidence>
<dbReference type="PANTHER" id="PTHR45695">
    <property type="entry name" value="LEUCOKININ RECEPTOR-RELATED"/>
    <property type="match status" value="1"/>
</dbReference>
<feature type="transmembrane region" description="Helical" evidence="10">
    <location>
        <begin position="20"/>
        <end position="46"/>
    </location>
</feature>
<dbReference type="PANTHER" id="PTHR45695:SF22">
    <property type="entry name" value="G-PROTEIN COUPLED RECEPTORS FAMILY 1 PROFILE DOMAIN-CONTAINING PROTEIN"/>
    <property type="match status" value="1"/>
</dbReference>
<keyword evidence="6 8" id="KW-0675">Receptor</keyword>
<dbReference type="InterPro" id="IPR000276">
    <property type="entry name" value="GPCR_Rhodpsn"/>
</dbReference>
<comment type="subcellular location">
    <subcellularLocation>
        <location evidence="1">Membrane</location>
        <topology evidence="1">Multi-pass membrane protein</topology>
    </subcellularLocation>
</comment>
<dbReference type="SUPFAM" id="SSF81321">
    <property type="entry name" value="Family A G protein-coupled receptor-like"/>
    <property type="match status" value="1"/>
</dbReference>
<keyword evidence="13" id="KW-1185">Reference proteome</keyword>
<feature type="region of interest" description="Disordered" evidence="9">
    <location>
        <begin position="223"/>
        <end position="322"/>
    </location>
</feature>
<comment type="similarity">
    <text evidence="8">Belongs to the G-protein coupled receptor 1 family.</text>
</comment>
<dbReference type="InterPro" id="IPR017452">
    <property type="entry name" value="GPCR_Rhodpsn_7TM"/>
</dbReference>
<feature type="transmembrane region" description="Helical" evidence="10">
    <location>
        <begin position="382"/>
        <end position="401"/>
    </location>
</feature>
<feature type="transmembrane region" description="Helical" evidence="10">
    <location>
        <begin position="189"/>
        <end position="212"/>
    </location>
</feature>
<dbReference type="PROSITE" id="PS00237">
    <property type="entry name" value="G_PROTEIN_RECEP_F1_1"/>
    <property type="match status" value="1"/>
</dbReference>
<dbReference type="Gene3D" id="1.20.1070.10">
    <property type="entry name" value="Rhodopsin 7-helix transmembrane proteins"/>
    <property type="match status" value="1"/>
</dbReference>
<evidence type="ECO:0000256" key="5">
    <source>
        <dbReference type="ARBA" id="ARBA00023136"/>
    </source>
</evidence>
<dbReference type="Pfam" id="PF00001">
    <property type="entry name" value="7tm_1"/>
    <property type="match status" value="1"/>
</dbReference>
<dbReference type="PROSITE" id="PS50262">
    <property type="entry name" value="G_PROTEIN_RECEP_F1_2"/>
    <property type="match status" value="1"/>
</dbReference>
<keyword evidence="5 10" id="KW-0472">Membrane</keyword>
<dbReference type="PRINTS" id="PR00237">
    <property type="entry name" value="GPCRRHODOPSN"/>
</dbReference>
<feature type="transmembrane region" description="Helical" evidence="10">
    <location>
        <begin position="336"/>
        <end position="362"/>
    </location>
</feature>
<sequence length="450" mass="51366">MYLNTNSSDPRDFSNEVSKTLAPVIAIVCIYSILGILGNPFVVIFYGCKLKPTPSFTFIVCLAVFDLIVCCISIPMEIVDMVEFYSFPNDFACKFLRFINYFASMTSGLFLLAIAADRFRKICKPLQKQVTNKMAKVIVAVVIITGLFLSWPSLVFYHVTEVNITVADGVIGHDCTAMQDENYTMYVTIYHGLLFIVFIISTISLSVIYLLVVRQLMKTQKRFREHQETEDHPTLTPSSKHPIESSDNKITNDADLEDKYSDMEGNRENKIQNKNGRNLENTTHSETTVESEINSSEAPYNSRKSKKKTFREEKEKHSKSYRQRKKEAFNLHTRKYTFISLAITIGFIVSFLPYLIIFLYITLTDLDVVAELSTAGLVLIEFGVRSWIINSVVNPFIYGFFNDKFRLFVHDSVKAVFCCFCCRKSPALKYGVNDQTWMSYSASGKSTHHS</sequence>
<feature type="compositionally biased region" description="Polar residues" evidence="9">
    <location>
        <begin position="272"/>
        <end position="299"/>
    </location>
</feature>
<evidence type="ECO:0000256" key="8">
    <source>
        <dbReference type="RuleBase" id="RU000688"/>
    </source>
</evidence>
<feature type="transmembrane region" description="Helical" evidence="10">
    <location>
        <begin position="98"/>
        <end position="116"/>
    </location>
</feature>